<dbReference type="Pfam" id="PF03602">
    <property type="entry name" value="Cons_hypoth95"/>
    <property type="match status" value="1"/>
</dbReference>
<dbReference type="InterPro" id="IPR002052">
    <property type="entry name" value="DNA_methylase_N6_adenine_CS"/>
</dbReference>
<dbReference type="InterPro" id="IPR029063">
    <property type="entry name" value="SAM-dependent_MTases_sf"/>
</dbReference>
<dbReference type="GO" id="GO:0031167">
    <property type="term" value="P:rRNA methylation"/>
    <property type="evidence" value="ECO:0007669"/>
    <property type="project" value="InterPro"/>
</dbReference>
<dbReference type="CDD" id="cd02440">
    <property type="entry name" value="AdoMet_MTases"/>
    <property type="match status" value="1"/>
</dbReference>
<dbReference type="GO" id="GO:0008168">
    <property type="term" value="F:methyltransferase activity"/>
    <property type="evidence" value="ECO:0007669"/>
    <property type="project" value="UniProtKB-KW"/>
</dbReference>
<gene>
    <name evidence="3" type="ORF">ENO47_06215</name>
</gene>
<keyword evidence="2 3" id="KW-0808">Transferase</keyword>
<protein>
    <submittedName>
        <fullName evidence="3">Methyltransferase</fullName>
    </submittedName>
</protein>
<dbReference type="PIRSF" id="PIRSF004553">
    <property type="entry name" value="CHP00095"/>
    <property type="match status" value="1"/>
</dbReference>
<evidence type="ECO:0000256" key="2">
    <source>
        <dbReference type="ARBA" id="ARBA00022679"/>
    </source>
</evidence>
<dbReference type="PROSITE" id="PS00092">
    <property type="entry name" value="N6_MTASE"/>
    <property type="match status" value="1"/>
</dbReference>
<evidence type="ECO:0000256" key="1">
    <source>
        <dbReference type="ARBA" id="ARBA00022603"/>
    </source>
</evidence>
<keyword evidence="1 3" id="KW-0489">Methyltransferase</keyword>
<comment type="caution">
    <text evidence="3">The sequence shown here is derived from an EMBL/GenBank/DDBJ whole genome shotgun (WGS) entry which is preliminary data.</text>
</comment>
<dbReference type="PANTHER" id="PTHR43542:SF1">
    <property type="entry name" value="METHYLTRANSFERASE"/>
    <property type="match status" value="1"/>
</dbReference>
<proteinExistence type="predicted"/>
<reference evidence="3" key="1">
    <citation type="journal article" date="2020" name="mSystems">
        <title>Genome- and Community-Level Interaction Insights into Carbon Utilization and Element Cycling Functions of Hydrothermarchaeota in Hydrothermal Sediment.</title>
        <authorList>
            <person name="Zhou Z."/>
            <person name="Liu Y."/>
            <person name="Xu W."/>
            <person name="Pan J."/>
            <person name="Luo Z.H."/>
            <person name="Li M."/>
        </authorList>
    </citation>
    <scope>NUCLEOTIDE SEQUENCE [LARGE SCALE GENOMIC DNA]</scope>
    <source>
        <strain evidence="3">SpSt-132</strain>
    </source>
</reference>
<dbReference type="PANTHER" id="PTHR43542">
    <property type="entry name" value="METHYLTRANSFERASE"/>
    <property type="match status" value="1"/>
</dbReference>
<dbReference type="Gene3D" id="3.40.50.150">
    <property type="entry name" value="Vaccinia Virus protein VP39"/>
    <property type="match status" value="1"/>
</dbReference>
<sequence length="152" mass="17427">MKKARRKQKIRPTSDLVKQAVFNILGDIEGLIFFDLFAGTGQMGIAAEERGAEVIFVEKNPKIAGKIRQKSKGKVIIDDVLKFLEHTEHRADVIFADPPYDYEFYDKLIELAIKNLQEGGIFILEHSKKLDFSAEKKKIYGDTALSIWRKRE</sequence>
<evidence type="ECO:0000313" key="3">
    <source>
        <dbReference type="EMBL" id="HEW46244.1"/>
    </source>
</evidence>
<organism evidence="3">
    <name type="scientific">Hydrogenobacter sp</name>
    <dbReference type="NCBI Taxonomy" id="2152829"/>
    <lineage>
        <taxon>Bacteria</taxon>
        <taxon>Pseudomonadati</taxon>
        <taxon>Aquificota</taxon>
        <taxon>Aquificia</taxon>
        <taxon>Aquificales</taxon>
        <taxon>Aquificaceae</taxon>
        <taxon>Hydrogenobacter</taxon>
    </lineage>
</organism>
<accession>A0A7C2Z6A8</accession>
<name>A0A7C2Z6A8_9AQUI</name>
<dbReference type="AlphaFoldDB" id="A0A7C2Z6A8"/>
<dbReference type="EMBL" id="DSFP01000053">
    <property type="protein sequence ID" value="HEW46244.1"/>
    <property type="molecule type" value="Genomic_DNA"/>
</dbReference>
<dbReference type="GO" id="GO:0003676">
    <property type="term" value="F:nucleic acid binding"/>
    <property type="evidence" value="ECO:0007669"/>
    <property type="project" value="InterPro"/>
</dbReference>
<dbReference type="InterPro" id="IPR004398">
    <property type="entry name" value="RNA_MeTrfase_RsmD"/>
</dbReference>
<dbReference type="SUPFAM" id="SSF53335">
    <property type="entry name" value="S-adenosyl-L-methionine-dependent methyltransferases"/>
    <property type="match status" value="1"/>
</dbReference>